<feature type="chain" id="PRO_5016233647" evidence="1">
    <location>
        <begin position="23"/>
        <end position="318"/>
    </location>
</feature>
<comment type="caution">
    <text evidence="3">The sequence shown here is derived from an EMBL/GenBank/DDBJ whole genome shotgun (WGS) entry which is preliminary data.</text>
</comment>
<protein>
    <submittedName>
        <fullName evidence="3">MBL fold metallo-hydrolase</fullName>
    </submittedName>
</protein>
<accession>A0A317C976</accession>
<dbReference type="AlphaFoldDB" id="A0A317C976"/>
<dbReference type="InterPro" id="IPR050855">
    <property type="entry name" value="NDM-1-like"/>
</dbReference>
<dbReference type="CDD" id="cd16282">
    <property type="entry name" value="metallo-hydrolase-like_MBL-fold"/>
    <property type="match status" value="1"/>
</dbReference>
<dbReference type="Proteomes" id="UP000245539">
    <property type="component" value="Unassembled WGS sequence"/>
</dbReference>
<feature type="domain" description="Metallo-beta-lactamase" evidence="2">
    <location>
        <begin position="59"/>
        <end position="245"/>
    </location>
</feature>
<keyword evidence="1" id="KW-0732">Signal</keyword>
<dbReference type="EMBL" id="QGKM01000050">
    <property type="protein sequence ID" value="PWQ95078.1"/>
    <property type="molecule type" value="Genomic_DNA"/>
</dbReference>
<dbReference type="Pfam" id="PF00753">
    <property type="entry name" value="Lactamase_B"/>
    <property type="match status" value="1"/>
</dbReference>
<evidence type="ECO:0000256" key="1">
    <source>
        <dbReference type="SAM" id="SignalP"/>
    </source>
</evidence>
<feature type="signal peptide" evidence="1">
    <location>
        <begin position="1"/>
        <end position="22"/>
    </location>
</feature>
<dbReference type="GO" id="GO:0016787">
    <property type="term" value="F:hydrolase activity"/>
    <property type="evidence" value="ECO:0007669"/>
    <property type="project" value="UniProtKB-KW"/>
</dbReference>
<evidence type="ECO:0000313" key="3">
    <source>
        <dbReference type="EMBL" id="PWQ95078.1"/>
    </source>
</evidence>
<reference evidence="3 4" key="1">
    <citation type="submission" date="2018-05" db="EMBL/GenBank/DDBJ databases">
        <title>Leucothrix arctica sp. nov., isolated from Arctic seawater.</title>
        <authorList>
            <person name="Choi A."/>
            <person name="Baek K."/>
        </authorList>
    </citation>
    <scope>NUCLEOTIDE SEQUENCE [LARGE SCALE GENOMIC DNA]</scope>
    <source>
        <strain evidence="3 4">JCM 18388</strain>
    </source>
</reference>
<name>A0A317C976_9GAMM</name>
<gene>
    <name evidence="3" type="ORF">DKW60_15690</name>
</gene>
<proteinExistence type="predicted"/>
<evidence type="ECO:0000313" key="4">
    <source>
        <dbReference type="Proteomes" id="UP000245539"/>
    </source>
</evidence>
<dbReference type="RefSeq" id="WP_109838609.1">
    <property type="nucleotide sequence ID" value="NZ_QGKM01000050.1"/>
</dbReference>
<dbReference type="OrthoDB" id="9769598at2"/>
<organism evidence="3 4">
    <name type="scientific">Leucothrix pacifica</name>
    <dbReference type="NCBI Taxonomy" id="1247513"/>
    <lineage>
        <taxon>Bacteria</taxon>
        <taxon>Pseudomonadati</taxon>
        <taxon>Pseudomonadota</taxon>
        <taxon>Gammaproteobacteria</taxon>
        <taxon>Thiotrichales</taxon>
        <taxon>Thiotrichaceae</taxon>
        <taxon>Leucothrix</taxon>
    </lineage>
</organism>
<dbReference type="PANTHER" id="PTHR42951">
    <property type="entry name" value="METALLO-BETA-LACTAMASE DOMAIN-CONTAINING"/>
    <property type="match status" value="1"/>
</dbReference>
<keyword evidence="3" id="KW-0378">Hydrolase</keyword>
<dbReference type="Gene3D" id="3.60.15.10">
    <property type="entry name" value="Ribonuclease Z/Hydroxyacylglutathione hydrolase-like"/>
    <property type="match status" value="1"/>
</dbReference>
<dbReference type="SUPFAM" id="SSF56281">
    <property type="entry name" value="Metallo-hydrolase/oxidoreductase"/>
    <property type="match status" value="1"/>
</dbReference>
<dbReference type="SMART" id="SM00849">
    <property type="entry name" value="Lactamase_B"/>
    <property type="match status" value="1"/>
</dbReference>
<dbReference type="InterPro" id="IPR036866">
    <property type="entry name" value="RibonucZ/Hydroxyglut_hydro"/>
</dbReference>
<keyword evidence="4" id="KW-1185">Reference proteome</keyword>
<evidence type="ECO:0000259" key="2">
    <source>
        <dbReference type="SMART" id="SM00849"/>
    </source>
</evidence>
<dbReference type="InterPro" id="IPR001279">
    <property type="entry name" value="Metallo-B-lactamas"/>
</dbReference>
<sequence>MTYRQLLPIAMLLLGAVIIGHAADRKPLDGYEAKKISDNTWVIHGPTESPNPENLGFMNNPAFTVTDNSVIVFDPGATKATGEGVLQRIKEQTNNPVTHVFITHVHGDHWLGNHAIKNAYPDAKFYAHPIMIELAKGGAAYQWVSLMEQLTNGASKGTEAVIPEVALSDEQEVKIDNITVRAYLSEWAHSKSDAMFVIVEDKVLLTGDNVMSKRIARMNDGSFRGNIDIIEAALDYDIEVVIPGHGPSDGKEVLESFKQYLSAIYAAAEAAVEDELEAHEVKSTLAEQFGDYKDWPGFENEFGRHISLAILEAEDASF</sequence>